<feature type="region of interest" description="Disordered" evidence="1">
    <location>
        <begin position="21"/>
        <end position="56"/>
    </location>
</feature>
<dbReference type="EnsemblPlants" id="Bo6g058790.1">
    <property type="protein sequence ID" value="Bo6g058790.1"/>
    <property type="gene ID" value="Bo6g058790"/>
</dbReference>
<dbReference type="Proteomes" id="UP000032141">
    <property type="component" value="Chromosome C6"/>
</dbReference>
<evidence type="ECO:0000313" key="2">
    <source>
        <dbReference type="EnsemblPlants" id="Bo6g058790.1"/>
    </source>
</evidence>
<sequence>MIASSPLIRFQWKIYFKPKRKFASTSENSEDDLPSPKKQDSEVDLENLPSDPRDRKWITEYPSNQRDELVVVAVAQKHVEVGYFFDKIDVLINVVGASCKRKDMVQED</sequence>
<reference evidence="2 3" key="1">
    <citation type="journal article" date="2014" name="Genome Biol.">
        <title>Transcriptome and methylome profiling reveals relics of genome dominance in the mesopolyploid Brassica oleracea.</title>
        <authorList>
            <person name="Parkin I.A."/>
            <person name="Koh C."/>
            <person name="Tang H."/>
            <person name="Robinson S.J."/>
            <person name="Kagale S."/>
            <person name="Clarke W.E."/>
            <person name="Town C.D."/>
            <person name="Nixon J."/>
            <person name="Krishnakumar V."/>
            <person name="Bidwell S.L."/>
            <person name="Denoeud F."/>
            <person name="Belcram H."/>
            <person name="Links M.G."/>
            <person name="Just J."/>
            <person name="Clarke C."/>
            <person name="Bender T."/>
            <person name="Huebert T."/>
            <person name="Mason A.S."/>
            <person name="Pires J.C."/>
            <person name="Barker G."/>
            <person name="Moore J."/>
            <person name="Walley P.G."/>
            <person name="Manoli S."/>
            <person name="Batley J."/>
            <person name="Edwards D."/>
            <person name="Nelson M.N."/>
            <person name="Wang X."/>
            <person name="Paterson A.H."/>
            <person name="King G."/>
            <person name="Bancroft I."/>
            <person name="Chalhoub B."/>
            <person name="Sharpe A.G."/>
        </authorList>
    </citation>
    <scope>NUCLEOTIDE SEQUENCE</scope>
    <source>
        <strain evidence="2 3">cv. TO1000</strain>
    </source>
</reference>
<dbReference type="Gramene" id="Bo6g058790.1">
    <property type="protein sequence ID" value="Bo6g058790.1"/>
    <property type="gene ID" value="Bo6g058790"/>
</dbReference>
<dbReference type="HOGENOM" id="CLU_2200610_0_0_1"/>
<evidence type="ECO:0000256" key="1">
    <source>
        <dbReference type="SAM" id="MobiDB-lite"/>
    </source>
</evidence>
<reference evidence="2" key="2">
    <citation type="submission" date="2015-03" db="UniProtKB">
        <authorList>
            <consortium name="EnsemblPlants"/>
        </authorList>
    </citation>
    <scope>IDENTIFICATION</scope>
</reference>
<accession>A0A0D3CSV1</accession>
<name>A0A0D3CSV1_BRAOL</name>
<dbReference type="AlphaFoldDB" id="A0A0D3CSV1"/>
<proteinExistence type="predicted"/>
<protein>
    <submittedName>
        <fullName evidence="2">Uncharacterized protein</fullName>
    </submittedName>
</protein>
<evidence type="ECO:0000313" key="3">
    <source>
        <dbReference type="Proteomes" id="UP000032141"/>
    </source>
</evidence>
<keyword evidence="3" id="KW-1185">Reference proteome</keyword>
<organism evidence="2 3">
    <name type="scientific">Brassica oleracea var. oleracea</name>
    <dbReference type="NCBI Taxonomy" id="109376"/>
    <lineage>
        <taxon>Eukaryota</taxon>
        <taxon>Viridiplantae</taxon>
        <taxon>Streptophyta</taxon>
        <taxon>Embryophyta</taxon>
        <taxon>Tracheophyta</taxon>
        <taxon>Spermatophyta</taxon>
        <taxon>Magnoliopsida</taxon>
        <taxon>eudicotyledons</taxon>
        <taxon>Gunneridae</taxon>
        <taxon>Pentapetalae</taxon>
        <taxon>rosids</taxon>
        <taxon>malvids</taxon>
        <taxon>Brassicales</taxon>
        <taxon>Brassicaceae</taxon>
        <taxon>Brassiceae</taxon>
        <taxon>Brassica</taxon>
    </lineage>
</organism>